<evidence type="ECO:0000313" key="7">
    <source>
        <dbReference type="Proteomes" id="UP000244441"/>
    </source>
</evidence>
<comment type="cofactor">
    <cofactor evidence="1">
        <name>Mg(2+)</name>
        <dbReference type="ChEBI" id="CHEBI:18420"/>
    </cofactor>
</comment>
<proteinExistence type="predicted"/>
<feature type="transmembrane region" description="Helical" evidence="4">
    <location>
        <begin position="97"/>
        <end position="116"/>
    </location>
</feature>
<organism evidence="6 7">
    <name type="scientific">Saccharobesus litoralis</name>
    <dbReference type="NCBI Taxonomy" id="2172099"/>
    <lineage>
        <taxon>Bacteria</taxon>
        <taxon>Pseudomonadati</taxon>
        <taxon>Pseudomonadota</taxon>
        <taxon>Gammaproteobacteria</taxon>
        <taxon>Alteromonadales</taxon>
        <taxon>Alteromonadaceae</taxon>
        <taxon>Saccharobesus</taxon>
    </lineage>
</organism>
<dbReference type="PROSITE" id="PS51257">
    <property type="entry name" value="PROKAR_LIPOPROTEIN"/>
    <property type="match status" value="1"/>
</dbReference>
<keyword evidence="4" id="KW-1133">Transmembrane helix</keyword>
<dbReference type="GO" id="GO:0043709">
    <property type="term" value="P:cell adhesion involved in single-species biofilm formation"/>
    <property type="evidence" value="ECO:0007669"/>
    <property type="project" value="TreeGrafter"/>
</dbReference>
<dbReference type="OrthoDB" id="9812260at2"/>
<dbReference type="Proteomes" id="UP000244441">
    <property type="component" value="Chromosome"/>
</dbReference>
<accession>A0A2S0VLW7</accession>
<dbReference type="GO" id="GO:0005886">
    <property type="term" value="C:plasma membrane"/>
    <property type="evidence" value="ECO:0007669"/>
    <property type="project" value="TreeGrafter"/>
</dbReference>
<dbReference type="EC" id="2.7.7.65" evidence="2"/>
<dbReference type="FunFam" id="3.30.70.270:FF:000001">
    <property type="entry name" value="Diguanylate cyclase domain protein"/>
    <property type="match status" value="1"/>
</dbReference>
<dbReference type="PANTHER" id="PTHR45138:SF9">
    <property type="entry name" value="DIGUANYLATE CYCLASE DGCM-RELATED"/>
    <property type="match status" value="1"/>
</dbReference>
<keyword evidence="4" id="KW-0472">Membrane</keyword>
<feature type="transmembrane region" description="Helical" evidence="4">
    <location>
        <begin position="68"/>
        <end position="91"/>
    </location>
</feature>
<protein>
    <recommendedName>
        <fullName evidence="2">diguanylate cyclase</fullName>
        <ecNumber evidence="2">2.7.7.65</ecNumber>
    </recommendedName>
</protein>
<dbReference type="SUPFAM" id="SSF55073">
    <property type="entry name" value="Nucleotide cyclase"/>
    <property type="match status" value="1"/>
</dbReference>
<evidence type="ECO:0000256" key="2">
    <source>
        <dbReference type="ARBA" id="ARBA00012528"/>
    </source>
</evidence>
<reference evidence="6 7" key="1">
    <citation type="submission" date="2018-01" db="EMBL/GenBank/DDBJ databases">
        <title>Genome sequence of a Cantenovulum-like bacteria.</title>
        <authorList>
            <person name="Tan W.R."/>
            <person name="Lau N.-S."/>
            <person name="Go F."/>
            <person name="Amirul A.-A.A."/>
        </authorList>
    </citation>
    <scope>NUCLEOTIDE SEQUENCE [LARGE SCALE GENOMIC DNA]</scope>
    <source>
        <strain evidence="6 7">CCB-QB4</strain>
    </source>
</reference>
<dbReference type="InterPro" id="IPR029787">
    <property type="entry name" value="Nucleotide_cyclase"/>
</dbReference>
<dbReference type="Pfam" id="PF00990">
    <property type="entry name" value="GGDEF"/>
    <property type="match status" value="1"/>
</dbReference>
<evidence type="ECO:0000256" key="1">
    <source>
        <dbReference type="ARBA" id="ARBA00001946"/>
    </source>
</evidence>
<feature type="domain" description="GGDEF" evidence="5">
    <location>
        <begin position="170"/>
        <end position="302"/>
    </location>
</feature>
<dbReference type="GO" id="GO:0052621">
    <property type="term" value="F:diguanylate cyclase activity"/>
    <property type="evidence" value="ECO:0007669"/>
    <property type="project" value="UniProtKB-EC"/>
</dbReference>
<comment type="catalytic activity">
    <reaction evidence="3">
        <text>2 GTP = 3',3'-c-di-GMP + 2 diphosphate</text>
        <dbReference type="Rhea" id="RHEA:24898"/>
        <dbReference type="ChEBI" id="CHEBI:33019"/>
        <dbReference type="ChEBI" id="CHEBI:37565"/>
        <dbReference type="ChEBI" id="CHEBI:58805"/>
        <dbReference type="EC" id="2.7.7.65"/>
    </reaction>
</comment>
<dbReference type="RefSeq" id="WP_108601262.1">
    <property type="nucleotide sequence ID" value="NZ_CP026604.1"/>
</dbReference>
<gene>
    <name evidence="6" type="ORF">C2869_01420</name>
</gene>
<evidence type="ECO:0000256" key="4">
    <source>
        <dbReference type="SAM" id="Phobius"/>
    </source>
</evidence>
<keyword evidence="4" id="KW-0812">Transmembrane</keyword>
<dbReference type="InterPro" id="IPR050469">
    <property type="entry name" value="Diguanylate_Cyclase"/>
</dbReference>
<dbReference type="Gene3D" id="3.30.70.270">
    <property type="match status" value="1"/>
</dbReference>
<dbReference type="GO" id="GO:1902201">
    <property type="term" value="P:negative regulation of bacterial-type flagellum-dependent cell motility"/>
    <property type="evidence" value="ECO:0007669"/>
    <property type="project" value="TreeGrafter"/>
</dbReference>
<feature type="transmembrane region" description="Helical" evidence="4">
    <location>
        <begin position="39"/>
        <end position="56"/>
    </location>
</feature>
<dbReference type="InterPro" id="IPR043128">
    <property type="entry name" value="Rev_trsase/Diguanyl_cyclase"/>
</dbReference>
<sequence length="331" mass="37519">MRKTHQFSILLALLALWTVHLFSSCQWLPANEINYFDLYSEAFILLFILFLLWVNIRVTGKTTQTLRLFYGLCLLFIGHVHDLLDEIIIISPAYLSLILENIASDVGIIFITLGLFRWSSEYKAQVNLLKQQKLALTSASNTDSMTGLYNRRFLNSEFKQELAQADLLNAPHTLLMLDLDNFKKFNDRFGHLQGDILIKHAAQIIKTAVRSDDYAFRYGGEEFLVVIQGDLPLARQVAERVQKIYRNTEHRLDTGEVTEISVSIGIMPLLNGMEFEQALNKADQALYQAKKQGKDCIVEAATDSPSEFKTPCVGNTIASDDINPLHVGKVF</sequence>
<dbReference type="InterPro" id="IPR000160">
    <property type="entry name" value="GGDEF_dom"/>
</dbReference>
<evidence type="ECO:0000313" key="6">
    <source>
        <dbReference type="EMBL" id="AWB65185.1"/>
    </source>
</evidence>
<dbReference type="NCBIfam" id="TIGR00254">
    <property type="entry name" value="GGDEF"/>
    <property type="match status" value="1"/>
</dbReference>
<dbReference type="PROSITE" id="PS50887">
    <property type="entry name" value="GGDEF"/>
    <property type="match status" value="1"/>
</dbReference>
<keyword evidence="7" id="KW-1185">Reference proteome</keyword>
<dbReference type="KEGG" id="cate:C2869_01420"/>
<name>A0A2S0VLW7_9ALTE</name>
<dbReference type="AlphaFoldDB" id="A0A2S0VLW7"/>
<dbReference type="PANTHER" id="PTHR45138">
    <property type="entry name" value="REGULATORY COMPONENTS OF SENSORY TRANSDUCTION SYSTEM"/>
    <property type="match status" value="1"/>
</dbReference>
<evidence type="ECO:0000259" key="5">
    <source>
        <dbReference type="PROSITE" id="PS50887"/>
    </source>
</evidence>
<dbReference type="CDD" id="cd01949">
    <property type="entry name" value="GGDEF"/>
    <property type="match status" value="1"/>
</dbReference>
<dbReference type="EMBL" id="CP026604">
    <property type="protein sequence ID" value="AWB65185.1"/>
    <property type="molecule type" value="Genomic_DNA"/>
</dbReference>
<dbReference type="SMART" id="SM00267">
    <property type="entry name" value="GGDEF"/>
    <property type="match status" value="1"/>
</dbReference>
<evidence type="ECO:0000256" key="3">
    <source>
        <dbReference type="ARBA" id="ARBA00034247"/>
    </source>
</evidence>